<evidence type="ECO:0000313" key="6">
    <source>
        <dbReference type="Proteomes" id="UP000663866"/>
    </source>
</evidence>
<accession>A0A820C302</accession>
<evidence type="ECO:0000256" key="1">
    <source>
        <dbReference type="ARBA" id="ARBA00022737"/>
    </source>
</evidence>
<keyword evidence="1" id="KW-0677">Repeat</keyword>
<feature type="repeat" description="TPR" evidence="3">
    <location>
        <begin position="202"/>
        <end position="235"/>
    </location>
</feature>
<dbReference type="PROSITE" id="PS50005">
    <property type="entry name" value="TPR"/>
    <property type="match status" value="2"/>
</dbReference>
<feature type="non-terminal residue" evidence="5">
    <location>
        <position position="1"/>
    </location>
</feature>
<keyword evidence="6" id="KW-1185">Reference proteome</keyword>
<reference evidence="5" key="1">
    <citation type="submission" date="2021-02" db="EMBL/GenBank/DDBJ databases">
        <authorList>
            <person name="Nowell W R."/>
        </authorList>
    </citation>
    <scope>NUCLEOTIDE SEQUENCE</scope>
</reference>
<evidence type="ECO:0000313" key="5">
    <source>
        <dbReference type="EMBL" id="CAF4217136.1"/>
    </source>
</evidence>
<dbReference type="Gene3D" id="1.25.40.10">
    <property type="entry name" value="Tetratricopeptide repeat domain"/>
    <property type="match status" value="2"/>
</dbReference>
<keyword evidence="2 3" id="KW-0802">TPR repeat</keyword>
<protein>
    <submittedName>
        <fullName evidence="5">Uncharacterized protein</fullName>
    </submittedName>
</protein>
<dbReference type="Pfam" id="PF13424">
    <property type="entry name" value="TPR_12"/>
    <property type="match status" value="1"/>
</dbReference>
<dbReference type="SMART" id="SM00028">
    <property type="entry name" value="TPR"/>
    <property type="match status" value="4"/>
</dbReference>
<dbReference type="Proteomes" id="UP000663856">
    <property type="component" value="Unassembled WGS sequence"/>
</dbReference>
<organism evidence="5 6">
    <name type="scientific">Rotaria magnacalcarata</name>
    <dbReference type="NCBI Taxonomy" id="392030"/>
    <lineage>
        <taxon>Eukaryota</taxon>
        <taxon>Metazoa</taxon>
        <taxon>Spiralia</taxon>
        <taxon>Gnathifera</taxon>
        <taxon>Rotifera</taxon>
        <taxon>Eurotatoria</taxon>
        <taxon>Bdelloidea</taxon>
        <taxon>Philodinida</taxon>
        <taxon>Philodinidae</taxon>
        <taxon>Rotaria</taxon>
    </lineage>
</organism>
<evidence type="ECO:0000256" key="2">
    <source>
        <dbReference type="ARBA" id="ARBA00022803"/>
    </source>
</evidence>
<evidence type="ECO:0000313" key="4">
    <source>
        <dbReference type="EMBL" id="CAF2177365.1"/>
    </source>
</evidence>
<sequence length="390" mass="44930">VFRLNDIRCHSDIPQLTIISMSLCDSDDEKLKELVTAMQKEYLKDGARSNSEGEEPTLISLSIVLLNMGYLNHAKTFLFRMLKTLNHESDTIDIGKCYLYIGDVHRQKGDFRKSKSSYRKALKTFACVFPNDDHPIVAATYVSLGHCYSKITDWKLAAWYRTDFTNWWTTNISTRWRKSLDPYTKALTIYRQSYGEEHPRVAACYSSIGLMHFYDRNYELAIDNYRRALDILEKCLPSLHQDLAFCHNKLALIFNHILQEETAIEHCKLSLDIGLKSLPVGHPLIIHLYYVLGNIYRNRGNIPESDEYFRKQIELLDTPGTTASSMVEVIEVFGGKIHYLCPRCRSPVWVYPLCWCYRGNTCPRCLRDIINCTGATRVSPQVNDSGGRIP</sequence>
<dbReference type="SUPFAM" id="SSF48452">
    <property type="entry name" value="TPR-like"/>
    <property type="match status" value="2"/>
</dbReference>
<proteinExistence type="predicted"/>
<dbReference type="EMBL" id="CAJOBG010007446">
    <property type="protein sequence ID" value="CAF4217136.1"/>
    <property type="molecule type" value="Genomic_DNA"/>
</dbReference>
<gene>
    <name evidence="5" type="ORF">OVN521_LOCUS27229</name>
    <name evidence="4" type="ORF">WKI299_LOCUS33266</name>
</gene>
<dbReference type="Proteomes" id="UP000663866">
    <property type="component" value="Unassembled WGS sequence"/>
</dbReference>
<evidence type="ECO:0000256" key="3">
    <source>
        <dbReference type="PROSITE-ProRule" id="PRU00339"/>
    </source>
</evidence>
<dbReference type="EMBL" id="CAJNRF010015631">
    <property type="protein sequence ID" value="CAF2177365.1"/>
    <property type="molecule type" value="Genomic_DNA"/>
</dbReference>
<name>A0A820C302_9BILA</name>
<dbReference type="AlphaFoldDB" id="A0A820C302"/>
<comment type="caution">
    <text evidence="5">The sequence shown here is derived from an EMBL/GenBank/DDBJ whole genome shotgun (WGS) entry which is preliminary data.</text>
</comment>
<dbReference type="PANTHER" id="PTHR45641">
    <property type="entry name" value="TETRATRICOPEPTIDE REPEAT PROTEIN (AFU_ORTHOLOGUE AFUA_6G03870)"/>
    <property type="match status" value="1"/>
</dbReference>
<feature type="repeat" description="TPR" evidence="3">
    <location>
        <begin position="286"/>
        <end position="319"/>
    </location>
</feature>
<dbReference type="InterPro" id="IPR011990">
    <property type="entry name" value="TPR-like_helical_dom_sf"/>
</dbReference>
<dbReference type="InterPro" id="IPR019734">
    <property type="entry name" value="TPR_rpt"/>
</dbReference>
<dbReference type="PANTHER" id="PTHR45641:SF19">
    <property type="entry name" value="NEPHROCYSTIN-3"/>
    <property type="match status" value="1"/>
</dbReference>
<dbReference type="Pfam" id="PF13181">
    <property type="entry name" value="TPR_8"/>
    <property type="match status" value="2"/>
</dbReference>